<dbReference type="InterPro" id="IPR002083">
    <property type="entry name" value="MATH/TRAF_dom"/>
</dbReference>
<dbReference type="Proteomes" id="UP000085678">
    <property type="component" value="Unplaced"/>
</dbReference>
<dbReference type="GO" id="GO:0043122">
    <property type="term" value="P:regulation of canonical NF-kappaB signal transduction"/>
    <property type="evidence" value="ECO:0007669"/>
    <property type="project" value="TreeGrafter"/>
</dbReference>
<feature type="coiled-coil region" evidence="1">
    <location>
        <begin position="86"/>
        <end position="174"/>
    </location>
</feature>
<sequence>MDKIFTRSQLKNHQDLVLGDCPVKLAQCSFASFGCTRKVKPEEIGIHLTDNLREHLDLLFRKVEEVHLQQAEVNAQQQNGDADNQCHELDSKLKALRDTLTALERQIIRAEQDHGTRPTPGQNREVNEVKAMLDERERKLQRCEENIIDLARKLEVLFQQIDFYERERQKNQEMLQAGASKITMLEGSLASKDDTLQLNDTRVENLERATYNGILVWKITDFVRRRQDAVNNRVPSFYSPPFYTSKSGYKMCARIYLNGDGMGKGTHVSLFFVICKGSNDALLRWPFRQKVTLMLLDQNNKEHIIDAFRPDPSSSSFKKPTNEMNIASGCPMFATLSQLDSPSHAYIKDDTVFFKIIVDCADLQ</sequence>
<proteinExistence type="predicted"/>
<accession>A0A1S3HTA1</accession>
<gene>
    <name evidence="4" type="primary">LOC106157982</name>
</gene>
<dbReference type="FunFam" id="2.60.210.10:FF:000021">
    <property type="entry name" value="Tumor necrosis factor receptor-associated factor 2"/>
    <property type="match status" value="1"/>
</dbReference>
<dbReference type="Pfam" id="PF21355">
    <property type="entry name" value="TRAF-mep_MATH"/>
    <property type="match status" value="1"/>
</dbReference>
<dbReference type="AlphaFoldDB" id="A0A1S3HTA1"/>
<dbReference type="GO" id="GO:0042981">
    <property type="term" value="P:regulation of apoptotic process"/>
    <property type="evidence" value="ECO:0007669"/>
    <property type="project" value="InterPro"/>
</dbReference>
<dbReference type="PANTHER" id="PTHR10131">
    <property type="entry name" value="TNF RECEPTOR ASSOCIATED FACTOR"/>
    <property type="match status" value="1"/>
</dbReference>
<dbReference type="InterPro" id="IPR008974">
    <property type="entry name" value="TRAF-like"/>
</dbReference>
<dbReference type="RefSeq" id="XP_013389262.1">
    <property type="nucleotide sequence ID" value="XM_013533808.1"/>
</dbReference>
<reference evidence="4" key="1">
    <citation type="journal article" date="2015" name="Nat. Commun.">
        <title>The Lingula genome provides insights into brachiopod evolution and the origin of phosphate biomineralization.</title>
        <authorList>
            <person name="Luo Y.J."/>
            <person name="Takeuchi T."/>
            <person name="Koyanagi R."/>
            <person name="Yamada L."/>
            <person name="Kanda M."/>
            <person name="Khalturina M."/>
            <person name="Fujie M."/>
            <person name="Yamasaki S.I."/>
            <person name="Endo K."/>
            <person name="Satoh N."/>
        </authorList>
    </citation>
    <scope>NUCLEOTIDE SEQUENCE</scope>
</reference>
<dbReference type="SUPFAM" id="SSF49599">
    <property type="entry name" value="TRAF domain-like"/>
    <property type="match status" value="1"/>
</dbReference>
<evidence type="ECO:0000313" key="4">
    <source>
        <dbReference type="RefSeq" id="XP_013389262.1"/>
    </source>
</evidence>
<feature type="domain" description="MATH" evidence="2">
    <location>
        <begin position="212"/>
        <end position="358"/>
    </location>
</feature>
<dbReference type="PANTHER" id="PTHR10131:SF138">
    <property type="entry name" value="RE66324P"/>
    <property type="match status" value="1"/>
</dbReference>
<dbReference type="PROSITE" id="PS50144">
    <property type="entry name" value="MATH"/>
    <property type="match status" value="1"/>
</dbReference>
<keyword evidence="4" id="KW-0675">Receptor</keyword>
<dbReference type="SMART" id="SM00061">
    <property type="entry name" value="MATH"/>
    <property type="match status" value="1"/>
</dbReference>
<protein>
    <submittedName>
        <fullName evidence="4">TNF receptor-associated factor 2</fullName>
    </submittedName>
</protein>
<dbReference type="Gene3D" id="2.60.210.10">
    <property type="entry name" value="Apoptosis, Tumor Necrosis Factor Receptor Associated Protein 2, Chain A"/>
    <property type="match status" value="1"/>
</dbReference>
<dbReference type="InterPro" id="IPR049342">
    <property type="entry name" value="TRAF1-6_MATH_dom"/>
</dbReference>
<dbReference type="GO" id="GO:0009898">
    <property type="term" value="C:cytoplasmic side of plasma membrane"/>
    <property type="evidence" value="ECO:0007669"/>
    <property type="project" value="TreeGrafter"/>
</dbReference>
<dbReference type="GO" id="GO:0008270">
    <property type="term" value="F:zinc ion binding"/>
    <property type="evidence" value="ECO:0007669"/>
    <property type="project" value="InterPro"/>
</dbReference>
<reference evidence="4" key="2">
    <citation type="submission" date="2025-08" db="UniProtKB">
        <authorList>
            <consortium name="RefSeq"/>
        </authorList>
    </citation>
    <scope>IDENTIFICATION</scope>
</reference>
<name>A0A1S3HTA1_LINAN</name>
<dbReference type="GO" id="GO:0007165">
    <property type="term" value="P:signal transduction"/>
    <property type="evidence" value="ECO:0007669"/>
    <property type="project" value="InterPro"/>
</dbReference>
<dbReference type="OrthoDB" id="5947827at2759"/>
<dbReference type="GO" id="GO:0005164">
    <property type="term" value="F:tumor necrosis factor receptor binding"/>
    <property type="evidence" value="ECO:0007669"/>
    <property type="project" value="TreeGrafter"/>
</dbReference>
<dbReference type="InParanoid" id="A0A1S3HTA1"/>
<evidence type="ECO:0000256" key="1">
    <source>
        <dbReference type="SAM" id="Coils"/>
    </source>
</evidence>
<evidence type="ECO:0000259" key="2">
    <source>
        <dbReference type="PROSITE" id="PS50144"/>
    </source>
</evidence>
<keyword evidence="3" id="KW-1185">Reference proteome</keyword>
<dbReference type="STRING" id="7574.A0A1S3HTA1"/>
<dbReference type="PROSITE" id="PS51257">
    <property type="entry name" value="PROKAR_LIPOPROTEIN"/>
    <property type="match status" value="1"/>
</dbReference>
<organism evidence="3 4">
    <name type="scientific">Lingula anatina</name>
    <name type="common">Brachiopod</name>
    <name type="synonym">Lingula unguis</name>
    <dbReference type="NCBI Taxonomy" id="7574"/>
    <lineage>
        <taxon>Eukaryota</taxon>
        <taxon>Metazoa</taxon>
        <taxon>Spiralia</taxon>
        <taxon>Lophotrochozoa</taxon>
        <taxon>Brachiopoda</taxon>
        <taxon>Linguliformea</taxon>
        <taxon>Lingulata</taxon>
        <taxon>Lingulida</taxon>
        <taxon>Linguloidea</taxon>
        <taxon>Lingulidae</taxon>
        <taxon>Lingula</taxon>
    </lineage>
</organism>
<keyword evidence="1" id="KW-0175">Coiled coil</keyword>
<dbReference type="GeneID" id="106157982"/>
<evidence type="ECO:0000313" key="3">
    <source>
        <dbReference type="Proteomes" id="UP000085678"/>
    </source>
</evidence>
<dbReference type="PIRSF" id="PIRSF015614">
    <property type="entry name" value="TRAF"/>
    <property type="match status" value="1"/>
</dbReference>
<dbReference type="InterPro" id="IPR012227">
    <property type="entry name" value="TNF_rcpt-assoc_TRAF_met"/>
</dbReference>
<dbReference type="KEGG" id="lak:106157982"/>